<dbReference type="Pfam" id="PF00488">
    <property type="entry name" value="MutS_V"/>
    <property type="match status" value="1"/>
</dbReference>
<reference evidence="5 6" key="1">
    <citation type="submission" date="2020-04" db="EMBL/GenBank/DDBJ databases">
        <title>Flammeovirga sp. SR4, a novel species isolated from seawater.</title>
        <authorList>
            <person name="Wang X."/>
        </authorList>
    </citation>
    <scope>NUCLEOTIDE SEQUENCE [LARGE SCALE GENOMIC DNA]</scope>
    <source>
        <strain evidence="5 6">ATCC 23126</strain>
    </source>
</reference>
<evidence type="ECO:0000256" key="1">
    <source>
        <dbReference type="ARBA" id="ARBA00022741"/>
    </source>
</evidence>
<dbReference type="InterPro" id="IPR027417">
    <property type="entry name" value="P-loop_NTPase"/>
</dbReference>
<dbReference type="InterPro" id="IPR045076">
    <property type="entry name" value="MutS"/>
</dbReference>
<protein>
    <recommendedName>
        <fullName evidence="4">DNA mismatch repair proteins mutS family domain-containing protein</fullName>
    </recommendedName>
</protein>
<dbReference type="InterPro" id="IPR000432">
    <property type="entry name" value="DNA_mismatch_repair_MutS_C"/>
</dbReference>
<comment type="caution">
    <text evidence="5">The sequence shown here is derived from an EMBL/GenBank/DDBJ whole genome shotgun (WGS) entry which is preliminary data.</text>
</comment>
<proteinExistence type="predicted"/>
<dbReference type="PANTHER" id="PTHR11361">
    <property type="entry name" value="DNA MISMATCH REPAIR PROTEIN MUTS FAMILY MEMBER"/>
    <property type="match status" value="1"/>
</dbReference>
<evidence type="ECO:0000256" key="2">
    <source>
        <dbReference type="ARBA" id="ARBA00022840"/>
    </source>
</evidence>
<sequence>MQIDQLQLKEEIIPLYDDKQNYKVSSYIEAFILNSCTKEELAIRQKVFQCLLSNREAVLNYNYNKLYYSEALQVVEDLKKNDFIEDKKFLFYSKKKVKNSKISRLTASLIFFTELKKCIKVLIEIADVNTLSDWLEEVNESLQQFPDYSTFKNTSKELLHYLDALQYINFDKFWDTLFQLECYLSIAKCSLKLDFKLPLIHKGTIELSQAYFPLINKPVKYDITFDKSLNILNGPNMGGKSTFLKTISLCCYLGNRGVPIPASEAKVPFFETFNINFNTSDNHKNGTSHFMNEILSVKEFISSNNESKSVFGVFDELFLEFDS</sequence>
<dbReference type="GO" id="GO:0005524">
    <property type="term" value="F:ATP binding"/>
    <property type="evidence" value="ECO:0007669"/>
    <property type="project" value="UniProtKB-KW"/>
</dbReference>
<dbReference type="SUPFAM" id="SSF52540">
    <property type="entry name" value="P-loop containing nucleoside triphosphate hydrolases"/>
    <property type="match status" value="1"/>
</dbReference>
<feature type="domain" description="DNA mismatch repair proteins mutS family" evidence="4">
    <location>
        <begin position="231"/>
        <end position="316"/>
    </location>
</feature>
<dbReference type="RefSeq" id="WP_169660829.1">
    <property type="nucleotide sequence ID" value="NZ_JABANE010000185.1"/>
</dbReference>
<dbReference type="EMBL" id="JABANE010000185">
    <property type="protein sequence ID" value="NME72643.1"/>
    <property type="molecule type" value="Genomic_DNA"/>
</dbReference>
<evidence type="ECO:0000313" key="5">
    <source>
        <dbReference type="EMBL" id="NME72643.1"/>
    </source>
</evidence>
<evidence type="ECO:0000256" key="3">
    <source>
        <dbReference type="ARBA" id="ARBA00023125"/>
    </source>
</evidence>
<accession>A0A7X9XDC1</accession>
<keyword evidence="3" id="KW-0238">DNA-binding</keyword>
<gene>
    <name evidence="5" type="ORF">HHU12_32085</name>
</gene>
<dbReference type="GO" id="GO:0005829">
    <property type="term" value="C:cytosol"/>
    <property type="evidence" value="ECO:0007669"/>
    <property type="project" value="TreeGrafter"/>
</dbReference>
<dbReference type="Gene3D" id="3.40.50.300">
    <property type="entry name" value="P-loop containing nucleotide triphosphate hydrolases"/>
    <property type="match status" value="1"/>
</dbReference>
<dbReference type="Proteomes" id="UP000576082">
    <property type="component" value="Unassembled WGS sequence"/>
</dbReference>
<dbReference type="AlphaFoldDB" id="A0A7X9XDC1"/>
<keyword evidence="2" id="KW-0067">ATP-binding</keyword>
<dbReference type="PANTHER" id="PTHR11361:SF99">
    <property type="entry name" value="DNA MISMATCH REPAIR PROTEIN"/>
    <property type="match status" value="1"/>
</dbReference>
<evidence type="ECO:0000259" key="4">
    <source>
        <dbReference type="Pfam" id="PF00488"/>
    </source>
</evidence>
<keyword evidence="6" id="KW-1185">Reference proteome</keyword>
<evidence type="ECO:0000313" key="6">
    <source>
        <dbReference type="Proteomes" id="UP000576082"/>
    </source>
</evidence>
<name>A0A7X9XDC1_9BACT</name>
<dbReference type="GO" id="GO:0030983">
    <property type="term" value="F:mismatched DNA binding"/>
    <property type="evidence" value="ECO:0007669"/>
    <property type="project" value="InterPro"/>
</dbReference>
<dbReference type="GO" id="GO:0140664">
    <property type="term" value="F:ATP-dependent DNA damage sensor activity"/>
    <property type="evidence" value="ECO:0007669"/>
    <property type="project" value="InterPro"/>
</dbReference>
<organism evidence="5 6">
    <name type="scientific">Flammeovirga aprica JL-4</name>
    <dbReference type="NCBI Taxonomy" id="694437"/>
    <lineage>
        <taxon>Bacteria</taxon>
        <taxon>Pseudomonadati</taxon>
        <taxon>Bacteroidota</taxon>
        <taxon>Cytophagia</taxon>
        <taxon>Cytophagales</taxon>
        <taxon>Flammeovirgaceae</taxon>
        <taxon>Flammeovirga</taxon>
    </lineage>
</organism>
<keyword evidence="1" id="KW-0547">Nucleotide-binding</keyword>
<dbReference type="GO" id="GO:0006298">
    <property type="term" value="P:mismatch repair"/>
    <property type="evidence" value="ECO:0007669"/>
    <property type="project" value="InterPro"/>
</dbReference>